<dbReference type="RefSeq" id="WP_153284585.1">
    <property type="nucleotide sequence ID" value="NZ_CP045644.1"/>
</dbReference>
<proteinExistence type="predicted"/>
<dbReference type="InterPro" id="IPR029062">
    <property type="entry name" value="Class_I_gatase-like"/>
</dbReference>
<dbReference type="InterPro" id="IPR002818">
    <property type="entry name" value="DJ-1/PfpI"/>
</dbReference>
<dbReference type="Gene3D" id="3.40.50.880">
    <property type="match status" value="1"/>
</dbReference>
<dbReference type="SUPFAM" id="SSF52317">
    <property type="entry name" value="Class I glutamine amidotransferase-like"/>
    <property type="match status" value="1"/>
</dbReference>
<protein>
    <submittedName>
        <fullName evidence="2">DJ-1/PfpI family protein</fullName>
    </submittedName>
</protein>
<accession>A0A5Q0MBS0</accession>
<dbReference type="InterPro" id="IPR052158">
    <property type="entry name" value="INH-QAR"/>
</dbReference>
<dbReference type="GO" id="GO:0006355">
    <property type="term" value="P:regulation of DNA-templated transcription"/>
    <property type="evidence" value="ECO:0007669"/>
    <property type="project" value="TreeGrafter"/>
</dbReference>
<evidence type="ECO:0000313" key="3">
    <source>
        <dbReference type="Proteomes" id="UP000326780"/>
    </source>
</evidence>
<name>A0A5Q0MBS0_VARPD</name>
<dbReference type="PANTHER" id="PTHR43130:SF3">
    <property type="entry name" value="HTH-TYPE TRANSCRIPTIONAL REGULATOR RV1931C"/>
    <property type="match status" value="1"/>
</dbReference>
<dbReference type="AlphaFoldDB" id="A0A5Q0MBS0"/>
<evidence type="ECO:0000259" key="1">
    <source>
        <dbReference type="Pfam" id="PF01965"/>
    </source>
</evidence>
<organism evidence="2 3">
    <name type="scientific">Variovorax paradoxus</name>
    <dbReference type="NCBI Taxonomy" id="34073"/>
    <lineage>
        <taxon>Bacteria</taxon>
        <taxon>Pseudomonadati</taxon>
        <taxon>Pseudomonadota</taxon>
        <taxon>Betaproteobacteria</taxon>
        <taxon>Burkholderiales</taxon>
        <taxon>Comamonadaceae</taxon>
        <taxon>Variovorax</taxon>
    </lineage>
</organism>
<reference evidence="2 3" key="1">
    <citation type="submission" date="2019-10" db="EMBL/GenBank/DDBJ databases">
        <title>Complete genome sequence of Variovorax paradoxus 5C-2.</title>
        <authorList>
            <person name="Gogoleva N.E."/>
            <person name="Balkin A.S."/>
        </authorList>
    </citation>
    <scope>NUCLEOTIDE SEQUENCE [LARGE SCALE GENOMIC DNA]</scope>
    <source>
        <strain evidence="2 3">5C-2</strain>
    </source>
</reference>
<sequence>MRMTFLLYEGIEPVDLAAIGVVSMARRVIPELSYETVSFDRAPVTLANGLQVLPSTCFDEVHEVDVLLVPGGPGWRAAAGDARVLAFVRRVAPTALVCSVCTGAMILAEAGVLDGLHATTKFEVVPPETSPLDELRQRYPTVRAEPALVVDNGRVVTGGGVTLCIDATLYLIAKRFGKAPAAEVARIMEYGAAREANRLRFSAA</sequence>
<dbReference type="PANTHER" id="PTHR43130">
    <property type="entry name" value="ARAC-FAMILY TRANSCRIPTIONAL REGULATOR"/>
    <property type="match status" value="1"/>
</dbReference>
<gene>
    <name evidence="2" type="ORF">GFK26_26625</name>
</gene>
<evidence type="ECO:0000313" key="2">
    <source>
        <dbReference type="EMBL" id="QFZ86084.1"/>
    </source>
</evidence>
<dbReference type="CDD" id="cd03139">
    <property type="entry name" value="GATase1_PfpI_2"/>
    <property type="match status" value="1"/>
</dbReference>
<dbReference type="Pfam" id="PF01965">
    <property type="entry name" value="DJ-1_PfpI"/>
    <property type="match status" value="1"/>
</dbReference>
<dbReference type="Proteomes" id="UP000326780">
    <property type="component" value="Chromosome"/>
</dbReference>
<feature type="domain" description="DJ-1/PfpI" evidence="1">
    <location>
        <begin position="4"/>
        <end position="169"/>
    </location>
</feature>
<dbReference type="EMBL" id="CP045644">
    <property type="protein sequence ID" value="QFZ86084.1"/>
    <property type="molecule type" value="Genomic_DNA"/>
</dbReference>